<evidence type="ECO:0000259" key="3">
    <source>
        <dbReference type="Pfam" id="PF21537"/>
    </source>
</evidence>
<sequence length="324" mass="37316">MNRAHDYSFHAMLRGIILIGFFLLIFKLIMTGDIRHFIAPKMVPFSYFSIAVLFILGVMQVWRSGSDNIEDLYCNCGFDHNQNGSFFQSIFIYALFILPVISGMLFPNNVLDSSVVAKRGVKYGSGEYSEPRKSDYDRPDTSLAEQYLEDPDAYMKNLDKKIEEEFNSTIEGEEKDDFTYGQIMTTDDEEKLKSELLNSEKIFVDDDRYVAILDIFYDQQHLFVGKEVEVTGFVYKEPEFKENQLVIARFGISCCVADAVVYGIFSTMENAQNVKEDEWVKVTGTLSTTHFQDSELPYLQISHVEKVEQPENPYVYEILKPMAE</sequence>
<dbReference type="PANTHER" id="PTHR40047:SF1">
    <property type="entry name" value="UPF0703 PROTEIN YCGQ"/>
    <property type="match status" value="1"/>
</dbReference>
<feature type="transmembrane region" description="Helical" evidence="1">
    <location>
        <begin position="12"/>
        <end position="30"/>
    </location>
</feature>
<dbReference type="Proteomes" id="UP000648182">
    <property type="component" value="Unassembled WGS sequence"/>
</dbReference>
<dbReference type="Pfam" id="PF09323">
    <property type="entry name" value="DUF1980"/>
    <property type="match status" value="1"/>
</dbReference>
<dbReference type="InterPro" id="IPR048447">
    <property type="entry name" value="DUF1980_C"/>
</dbReference>
<evidence type="ECO:0000313" key="5">
    <source>
        <dbReference type="Proteomes" id="UP000648182"/>
    </source>
</evidence>
<gene>
    <name evidence="4" type="ORF">H9631_15305</name>
</gene>
<proteinExistence type="predicted"/>
<evidence type="ECO:0000259" key="2">
    <source>
        <dbReference type="Pfam" id="PF09323"/>
    </source>
</evidence>
<dbReference type="RefSeq" id="WP_191814289.1">
    <property type="nucleotide sequence ID" value="NZ_JACSPV010000030.1"/>
</dbReference>
<dbReference type="NCBIfam" id="TIGR03943">
    <property type="entry name" value="TIGR03943 family putative permease subunit"/>
    <property type="match status" value="1"/>
</dbReference>
<dbReference type="InterPro" id="IPR015402">
    <property type="entry name" value="DUF1980"/>
</dbReference>
<keyword evidence="5" id="KW-1185">Reference proteome</keyword>
<dbReference type="EMBL" id="JACSPV010000030">
    <property type="protein sequence ID" value="MBD8006448.1"/>
    <property type="molecule type" value="Genomic_DNA"/>
</dbReference>
<feature type="transmembrane region" description="Helical" evidence="1">
    <location>
        <begin position="90"/>
        <end position="111"/>
    </location>
</feature>
<keyword evidence="1" id="KW-1133">Transmembrane helix</keyword>
<accession>A0ABR8VNV9</accession>
<evidence type="ECO:0000256" key="1">
    <source>
        <dbReference type="SAM" id="Phobius"/>
    </source>
</evidence>
<feature type="domain" description="DUF1980" evidence="3">
    <location>
        <begin position="185"/>
        <end position="317"/>
    </location>
</feature>
<evidence type="ECO:0000313" key="4">
    <source>
        <dbReference type="EMBL" id="MBD8006448.1"/>
    </source>
</evidence>
<feature type="transmembrane region" description="Helical" evidence="1">
    <location>
        <begin position="42"/>
        <end position="62"/>
    </location>
</feature>
<keyword evidence="1" id="KW-0472">Membrane</keyword>
<dbReference type="Pfam" id="PF21537">
    <property type="entry name" value="DUF1980_C"/>
    <property type="match status" value="1"/>
</dbReference>
<dbReference type="InterPro" id="IPR052955">
    <property type="entry name" value="UPF0703_membrane_permease"/>
</dbReference>
<dbReference type="PANTHER" id="PTHR40047">
    <property type="entry name" value="UPF0703 PROTEIN YCGQ"/>
    <property type="match status" value="1"/>
</dbReference>
<feature type="domain" description="DUF1980" evidence="2">
    <location>
        <begin position="13"/>
        <end position="121"/>
    </location>
</feature>
<dbReference type="InterPro" id="IPR048493">
    <property type="entry name" value="DUF1980_N"/>
</dbReference>
<organism evidence="4 5">
    <name type="scientific">Bacillus norwichensis</name>
    <dbReference type="NCBI Taxonomy" id="2762217"/>
    <lineage>
        <taxon>Bacteria</taxon>
        <taxon>Bacillati</taxon>
        <taxon>Bacillota</taxon>
        <taxon>Bacilli</taxon>
        <taxon>Bacillales</taxon>
        <taxon>Bacillaceae</taxon>
        <taxon>Bacillus</taxon>
    </lineage>
</organism>
<keyword evidence="1" id="KW-0812">Transmembrane</keyword>
<comment type="caution">
    <text evidence="4">The sequence shown here is derived from an EMBL/GenBank/DDBJ whole genome shotgun (WGS) entry which is preliminary data.</text>
</comment>
<protein>
    <submittedName>
        <fullName evidence="4">TIGR03943 family protein</fullName>
    </submittedName>
</protein>
<reference evidence="4 5" key="1">
    <citation type="submission" date="2020-08" db="EMBL/GenBank/DDBJ databases">
        <title>A Genomic Blueprint of the Chicken Gut Microbiome.</title>
        <authorList>
            <person name="Gilroy R."/>
            <person name="Ravi A."/>
            <person name="Getino M."/>
            <person name="Pursley I."/>
            <person name="Horton D.L."/>
            <person name="Alikhan N.-F."/>
            <person name="Baker D."/>
            <person name="Gharbi K."/>
            <person name="Hall N."/>
            <person name="Watson M."/>
            <person name="Adriaenssens E.M."/>
            <person name="Foster-Nyarko E."/>
            <person name="Jarju S."/>
            <person name="Secka A."/>
            <person name="Antonio M."/>
            <person name="Oren A."/>
            <person name="Chaudhuri R."/>
            <person name="La Ragione R.M."/>
            <person name="Hildebrand F."/>
            <person name="Pallen M.J."/>
        </authorList>
    </citation>
    <scope>NUCLEOTIDE SEQUENCE [LARGE SCALE GENOMIC DNA]</scope>
    <source>
        <strain evidence="4 5">Sa1BUA2</strain>
    </source>
</reference>
<name>A0ABR8VNV9_9BACI</name>